<name>A0A938BQ20_UNCEI</name>
<dbReference type="Gene3D" id="2.40.160.130">
    <property type="entry name" value="Capsule assembly protein Wzi"/>
    <property type="match status" value="1"/>
</dbReference>
<comment type="caution">
    <text evidence="1">The sequence shown here is derived from an EMBL/GenBank/DDBJ whole genome shotgun (WGS) entry which is preliminary data.</text>
</comment>
<dbReference type="AlphaFoldDB" id="A0A938BQ20"/>
<organism evidence="1 2">
    <name type="scientific">Eiseniibacteriota bacterium</name>
    <dbReference type="NCBI Taxonomy" id="2212470"/>
    <lineage>
        <taxon>Bacteria</taxon>
        <taxon>Candidatus Eiseniibacteriota</taxon>
    </lineage>
</organism>
<evidence type="ECO:0008006" key="3">
    <source>
        <dbReference type="Google" id="ProtNLM"/>
    </source>
</evidence>
<dbReference type="EMBL" id="VGIY01000550">
    <property type="protein sequence ID" value="MBM3318933.1"/>
    <property type="molecule type" value="Genomic_DNA"/>
</dbReference>
<dbReference type="InterPro" id="IPR038636">
    <property type="entry name" value="Wzi_sf"/>
</dbReference>
<sequence>FVEHQIRLGDRLRFLAFTGATQAHAARQATSSNPARRRYVSAHRLLWNVHPDLALSLSEGARYQADSPGPLYLSGILPYTLVERLAMQDEPSDSTENFLRNNILWSLDLMWRPRPGLMLYAELLADDIATETADMPTRGGFQIGGTFAPAWRGWDWTLGAEYTRVSNYTYSVYYQDLCRCDWEHQGRPLGYARGPDVEALLLRCGAIATRRWSAAAWLRVVRKGAGEIGRPWTPGRAGCASTETPGCGDAPAWTLAEPVGRTAQIGLEARYRAGSLTWFGVSVDHARSRREGSAEGEPGEPALTRLRLLLSAGG</sequence>
<evidence type="ECO:0000313" key="1">
    <source>
        <dbReference type="EMBL" id="MBM3318933.1"/>
    </source>
</evidence>
<gene>
    <name evidence="1" type="ORF">FJY75_13880</name>
</gene>
<accession>A0A938BQ20</accession>
<proteinExistence type="predicted"/>
<feature type="non-terminal residue" evidence="1">
    <location>
        <position position="1"/>
    </location>
</feature>
<reference evidence="1" key="1">
    <citation type="submission" date="2019-03" db="EMBL/GenBank/DDBJ databases">
        <title>Lake Tanganyika Metagenome-Assembled Genomes (MAGs).</title>
        <authorList>
            <person name="Tran P."/>
        </authorList>
    </citation>
    <scope>NUCLEOTIDE SEQUENCE</scope>
    <source>
        <strain evidence="1">M_DeepCast_400m_m2_100</strain>
    </source>
</reference>
<evidence type="ECO:0000313" key="2">
    <source>
        <dbReference type="Proteomes" id="UP000748308"/>
    </source>
</evidence>
<dbReference type="Proteomes" id="UP000748308">
    <property type="component" value="Unassembled WGS sequence"/>
</dbReference>
<protein>
    <recommendedName>
        <fullName evidence="3">TonB-dependent receptor</fullName>
    </recommendedName>
</protein>